<dbReference type="RefSeq" id="WP_058269370.1">
    <property type="nucleotide sequence ID" value="NZ_FMAZ01000008.1"/>
</dbReference>
<protein>
    <submittedName>
        <fullName evidence="3">Uncharacterized protein</fullName>
    </submittedName>
</protein>
<proteinExistence type="predicted"/>
<dbReference type="AlphaFoldDB" id="A0A0V8I7N6"/>
<evidence type="ECO:0000256" key="1">
    <source>
        <dbReference type="SAM" id="MobiDB-lite"/>
    </source>
</evidence>
<sequence length="235" mass="24415">MRRASSTSALLATATAAALFLGGCTPEGTPEPDVSTAAASQPPPTAAGSQAPATTAVPSTPAPAGTSAGAGLATFTFPDGRLSFTRPADWRTEVFEASASPYVGTATVYDAAGKEQISIFYGQIADLVTGPVTRTVFDSVPVPGLQGRSTPEARASFYVDWDDDDATYHLQLTAGAPTTGPRDPVNGIILLGDRVLTAEVLFDGRQFPDDRAARAWFRGSEAQALRGILASFTFR</sequence>
<keyword evidence="2" id="KW-0732">Signal</keyword>
<feature type="signal peptide" evidence="2">
    <location>
        <begin position="1"/>
        <end position="17"/>
    </location>
</feature>
<feature type="chain" id="PRO_5038653282" evidence="2">
    <location>
        <begin position="18"/>
        <end position="235"/>
    </location>
</feature>
<feature type="compositionally biased region" description="Low complexity" evidence="1">
    <location>
        <begin position="35"/>
        <end position="67"/>
    </location>
</feature>
<name>A0A0V8I7N6_9MICC</name>
<reference evidence="3 4" key="1">
    <citation type="journal article" date="2014" name="Arch. Microbiol.">
        <title>Arthrobacter enclensis sp. nov., isolated from sediment sample.</title>
        <authorList>
            <person name="Dastager S.G."/>
            <person name="Liu Q."/>
            <person name="Tang S.K."/>
            <person name="Krishnamurthi S."/>
            <person name="Lee J.C."/>
            <person name="Li W.J."/>
        </authorList>
    </citation>
    <scope>NUCLEOTIDE SEQUENCE [LARGE SCALE GENOMIC DNA]</scope>
    <source>
        <strain evidence="3 4">NIO-1008</strain>
    </source>
</reference>
<organism evidence="3 4">
    <name type="scientific">Pseudarthrobacter enclensis</name>
    <dbReference type="NCBI Taxonomy" id="993070"/>
    <lineage>
        <taxon>Bacteria</taxon>
        <taxon>Bacillati</taxon>
        <taxon>Actinomycetota</taxon>
        <taxon>Actinomycetes</taxon>
        <taxon>Micrococcales</taxon>
        <taxon>Micrococcaceae</taxon>
        <taxon>Pseudarthrobacter</taxon>
    </lineage>
</organism>
<evidence type="ECO:0000313" key="4">
    <source>
        <dbReference type="Proteomes" id="UP000053199"/>
    </source>
</evidence>
<dbReference type="EMBL" id="LNQM01000009">
    <property type="protein sequence ID" value="KSU70812.1"/>
    <property type="molecule type" value="Genomic_DNA"/>
</dbReference>
<dbReference type="Proteomes" id="UP000053199">
    <property type="component" value="Unassembled WGS sequence"/>
</dbReference>
<gene>
    <name evidence="3" type="ORF">AS031_17180</name>
</gene>
<dbReference type="PROSITE" id="PS51257">
    <property type="entry name" value="PROKAR_LIPOPROTEIN"/>
    <property type="match status" value="1"/>
</dbReference>
<keyword evidence="4" id="KW-1185">Reference proteome</keyword>
<feature type="region of interest" description="Disordered" evidence="1">
    <location>
        <begin position="23"/>
        <end position="67"/>
    </location>
</feature>
<evidence type="ECO:0000256" key="2">
    <source>
        <dbReference type="SAM" id="SignalP"/>
    </source>
</evidence>
<evidence type="ECO:0000313" key="3">
    <source>
        <dbReference type="EMBL" id="KSU70812.1"/>
    </source>
</evidence>
<dbReference type="OrthoDB" id="4944818at2"/>
<comment type="caution">
    <text evidence="3">The sequence shown here is derived from an EMBL/GenBank/DDBJ whole genome shotgun (WGS) entry which is preliminary data.</text>
</comment>
<accession>A0A0V8I7N6</accession>